<keyword evidence="2" id="KW-0472">Membrane</keyword>
<name>A0A921JZE5_9ACTN</name>
<keyword evidence="2" id="KW-0812">Transmembrane</keyword>
<evidence type="ECO:0000313" key="4">
    <source>
        <dbReference type="EMBL" id="HJE91982.1"/>
    </source>
</evidence>
<protein>
    <submittedName>
        <fullName evidence="4">M23 family metallopeptidase</fullName>
    </submittedName>
</protein>
<dbReference type="InterPro" id="IPR011055">
    <property type="entry name" value="Dup_hybrid_motif"/>
</dbReference>
<dbReference type="PANTHER" id="PTHR21666:SF289">
    <property type="entry name" value="L-ALA--D-GLU ENDOPEPTIDASE"/>
    <property type="match status" value="1"/>
</dbReference>
<keyword evidence="2" id="KW-1133">Transmembrane helix</keyword>
<dbReference type="Proteomes" id="UP000776650">
    <property type="component" value="Unassembled WGS sequence"/>
</dbReference>
<evidence type="ECO:0000259" key="3">
    <source>
        <dbReference type="Pfam" id="PF01551"/>
    </source>
</evidence>
<comment type="caution">
    <text evidence="4">The sequence shown here is derived from an EMBL/GenBank/DDBJ whole genome shotgun (WGS) entry which is preliminary data.</text>
</comment>
<sequence>MPLTEPHSDTPPPGRICIFVRLLGVVLTAVVAILLAVQLPADGEGLAETQASPRSAESIRGGEEFDLPVSPGAVVRGYSPPPKPWLPGHRGVDLATTPSAEVRAAGPGRVAFAGMVAGRPVVSIEHEGGFRTTYEPVRSAVMAGQVVERGQVIGHVLGIHPECEAPACVHWGARWSDDPDGYLDPLSLLGANLRPIVLKPVGPV</sequence>
<dbReference type="RefSeq" id="WP_303915230.1">
    <property type="nucleotide sequence ID" value="NZ_DYXM01000255.1"/>
</dbReference>
<feature type="domain" description="M23ase beta-sheet core" evidence="3">
    <location>
        <begin position="88"/>
        <end position="176"/>
    </location>
</feature>
<dbReference type="AlphaFoldDB" id="A0A921JZE5"/>
<dbReference type="SUPFAM" id="SSF51261">
    <property type="entry name" value="Duplicated hybrid motif"/>
    <property type="match status" value="1"/>
</dbReference>
<evidence type="ECO:0000256" key="1">
    <source>
        <dbReference type="ARBA" id="ARBA00022729"/>
    </source>
</evidence>
<dbReference type="EMBL" id="DYXM01000255">
    <property type="protein sequence ID" value="HJE91982.1"/>
    <property type="molecule type" value="Genomic_DNA"/>
</dbReference>
<feature type="transmembrane region" description="Helical" evidence="2">
    <location>
        <begin position="18"/>
        <end position="37"/>
    </location>
</feature>
<dbReference type="PANTHER" id="PTHR21666">
    <property type="entry name" value="PEPTIDASE-RELATED"/>
    <property type="match status" value="1"/>
</dbReference>
<evidence type="ECO:0000313" key="5">
    <source>
        <dbReference type="Proteomes" id="UP000776650"/>
    </source>
</evidence>
<organism evidence="4 5">
    <name type="scientific">Dietzia timorensis</name>
    <dbReference type="NCBI Taxonomy" id="499555"/>
    <lineage>
        <taxon>Bacteria</taxon>
        <taxon>Bacillati</taxon>
        <taxon>Actinomycetota</taxon>
        <taxon>Actinomycetes</taxon>
        <taxon>Mycobacteriales</taxon>
        <taxon>Dietziaceae</taxon>
        <taxon>Dietzia</taxon>
    </lineage>
</organism>
<dbReference type="Pfam" id="PF01551">
    <property type="entry name" value="Peptidase_M23"/>
    <property type="match status" value="1"/>
</dbReference>
<dbReference type="InterPro" id="IPR016047">
    <property type="entry name" value="M23ase_b-sheet_dom"/>
</dbReference>
<evidence type="ECO:0000256" key="2">
    <source>
        <dbReference type="SAM" id="Phobius"/>
    </source>
</evidence>
<proteinExistence type="predicted"/>
<dbReference type="CDD" id="cd12797">
    <property type="entry name" value="M23_peptidase"/>
    <property type="match status" value="1"/>
</dbReference>
<dbReference type="InterPro" id="IPR050570">
    <property type="entry name" value="Cell_wall_metabolism_enzyme"/>
</dbReference>
<reference evidence="4" key="1">
    <citation type="journal article" date="2021" name="PeerJ">
        <title>Extensive microbial diversity within the chicken gut microbiome revealed by metagenomics and culture.</title>
        <authorList>
            <person name="Gilroy R."/>
            <person name="Ravi A."/>
            <person name="Getino M."/>
            <person name="Pursley I."/>
            <person name="Horton D.L."/>
            <person name="Alikhan N.F."/>
            <person name="Baker D."/>
            <person name="Gharbi K."/>
            <person name="Hall N."/>
            <person name="Watson M."/>
            <person name="Adriaenssens E.M."/>
            <person name="Foster-Nyarko E."/>
            <person name="Jarju S."/>
            <person name="Secka A."/>
            <person name="Antonio M."/>
            <person name="Oren A."/>
            <person name="Chaudhuri R.R."/>
            <person name="La Ragione R."/>
            <person name="Hildebrand F."/>
            <person name="Pallen M.J."/>
        </authorList>
    </citation>
    <scope>NUCLEOTIDE SEQUENCE</scope>
    <source>
        <strain evidence="4">ChiGjej1B1-18357</strain>
    </source>
</reference>
<dbReference type="Gene3D" id="2.70.70.10">
    <property type="entry name" value="Glucose Permease (Domain IIA)"/>
    <property type="match status" value="1"/>
</dbReference>
<keyword evidence="1" id="KW-0732">Signal</keyword>
<accession>A0A921JZE5</accession>
<gene>
    <name evidence="4" type="ORF">K8V11_13335</name>
</gene>
<reference evidence="4" key="2">
    <citation type="submission" date="2021-09" db="EMBL/GenBank/DDBJ databases">
        <authorList>
            <person name="Gilroy R."/>
        </authorList>
    </citation>
    <scope>NUCLEOTIDE SEQUENCE</scope>
    <source>
        <strain evidence="4">ChiGjej1B1-18357</strain>
    </source>
</reference>
<dbReference type="GO" id="GO:0004222">
    <property type="term" value="F:metalloendopeptidase activity"/>
    <property type="evidence" value="ECO:0007669"/>
    <property type="project" value="TreeGrafter"/>
</dbReference>